<reference evidence="2 3" key="1">
    <citation type="submission" date="2016-05" db="EMBL/GenBank/DDBJ databases">
        <title>Draft Genome Sequence of Algibacter sp. Strain SK-16 Isolated from the Surface Water of Aburatsubo Inlet.</title>
        <authorList>
            <person name="Wong S.-K."/>
            <person name="Yoshizawa S."/>
            <person name="Nakajima Y."/>
            <person name="Ogura Y."/>
            <person name="Tetsuya H."/>
            <person name="Hamasaki K."/>
        </authorList>
    </citation>
    <scope>NUCLEOTIDE SEQUENCE [LARGE SCALE GENOMIC DNA]</scope>
    <source>
        <strain evidence="2 3">SK-16</strain>
    </source>
</reference>
<proteinExistence type="predicted"/>
<sequence>MTRDEAQDAWERIVEIGFSNYEKLTREQRVWFNVEPLTTGGLWDHYMNYGADKNADTIADLEYLNFNSVANQLREFNKTFLPNGIPEGPDARQEEFDKYDEDEFEDYIEEMDNKFWEVSDKLENALMEHINNSGIGK</sequence>
<dbReference type="EMBL" id="MDJD01000014">
    <property type="protein sequence ID" value="OEK08927.1"/>
    <property type="molecule type" value="Genomic_DNA"/>
</dbReference>
<feature type="domain" description="DNA mimic protein DMP19 C-terminal" evidence="1">
    <location>
        <begin position="23"/>
        <end position="130"/>
    </location>
</feature>
<dbReference type="InterPro" id="IPR025402">
    <property type="entry name" value="DMP19_C"/>
</dbReference>
<dbReference type="Proteomes" id="UP000095713">
    <property type="component" value="Unassembled WGS sequence"/>
</dbReference>
<evidence type="ECO:0000259" key="1">
    <source>
        <dbReference type="Pfam" id="PF14300"/>
    </source>
</evidence>
<comment type="caution">
    <text evidence="2">The sequence shown here is derived from an EMBL/GenBank/DDBJ whole genome shotgun (WGS) entry which is preliminary data.</text>
</comment>
<evidence type="ECO:0000313" key="2">
    <source>
        <dbReference type="EMBL" id="OEK08927.1"/>
    </source>
</evidence>
<protein>
    <recommendedName>
        <fullName evidence="1">DNA mimic protein DMP19 C-terminal domain-containing protein</fullName>
    </recommendedName>
</protein>
<accession>A0A1E5TC69</accession>
<gene>
    <name evidence="2" type="ORF">A8C32_13535</name>
</gene>
<dbReference type="Gene3D" id="1.20.1420.60">
    <property type="match status" value="1"/>
</dbReference>
<dbReference type="RefSeq" id="WP_069829182.1">
    <property type="nucleotide sequence ID" value="NZ_MDJD01000014.1"/>
</dbReference>
<evidence type="ECO:0000313" key="3">
    <source>
        <dbReference type="Proteomes" id="UP000095713"/>
    </source>
</evidence>
<dbReference type="Pfam" id="PF14300">
    <property type="entry name" value="DMP19"/>
    <property type="match status" value="1"/>
</dbReference>
<organism evidence="2 3">
    <name type="scientific">Flavivirga aquatica</name>
    <dbReference type="NCBI Taxonomy" id="1849968"/>
    <lineage>
        <taxon>Bacteria</taxon>
        <taxon>Pseudomonadati</taxon>
        <taxon>Bacteroidota</taxon>
        <taxon>Flavobacteriia</taxon>
        <taxon>Flavobacteriales</taxon>
        <taxon>Flavobacteriaceae</taxon>
        <taxon>Flavivirga</taxon>
    </lineage>
</organism>
<dbReference type="OrthoDB" id="1435330at2"/>
<keyword evidence="3" id="KW-1185">Reference proteome</keyword>
<name>A0A1E5TC69_9FLAO</name>
<dbReference type="AlphaFoldDB" id="A0A1E5TC69"/>